<sequence length="71" mass="7727">MTIHYLALTDLATRIGITLNTAKSYSAKGLLPPPDAHTGSGIRAVRGWLPETIDEWNANRPGRGARTDLKK</sequence>
<evidence type="ECO:0000313" key="2">
    <source>
        <dbReference type="Proteomes" id="UP001275049"/>
    </source>
</evidence>
<comment type="caution">
    <text evidence="1">The sequence shown here is derived from an EMBL/GenBank/DDBJ whole genome shotgun (WGS) entry which is preliminary data.</text>
</comment>
<organism evidence="1 2">
    <name type="scientific">Actinotignum urinale</name>
    <dbReference type="NCBI Taxonomy" id="190146"/>
    <lineage>
        <taxon>Bacteria</taxon>
        <taxon>Bacillati</taxon>
        <taxon>Actinomycetota</taxon>
        <taxon>Actinomycetes</taxon>
        <taxon>Actinomycetales</taxon>
        <taxon>Actinomycetaceae</taxon>
        <taxon>Actinotignum</taxon>
    </lineage>
</organism>
<proteinExistence type="predicted"/>
<dbReference type="RefSeq" id="WP_320754821.1">
    <property type="nucleotide sequence ID" value="NZ_JAWNGA010000001.1"/>
</dbReference>
<dbReference type="EMBL" id="JAWNGA010000001">
    <property type="protein sequence ID" value="MDY5132272.1"/>
    <property type="molecule type" value="Genomic_DNA"/>
</dbReference>
<accession>A0ABU5G517</accession>
<reference evidence="1 2" key="1">
    <citation type="submission" date="2023-10" db="EMBL/GenBank/DDBJ databases">
        <title>Whole Genome based description of the genera Actinobaculum and Actinotignum reveals a complex phylogenetic relationship within the species included in the genus Actinotignum.</title>
        <authorList>
            <person name="Jensen C.S."/>
            <person name="Dargis R."/>
            <person name="Kemp M."/>
            <person name="Christensen J.J."/>
        </authorList>
    </citation>
    <scope>NUCLEOTIDE SEQUENCE [LARGE SCALE GENOMIC DNA]</scope>
    <source>
        <strain evidence="1 2">SLA_B974</strain>
    </source>
</reference>
<gene>
    <name evidence="1" type="ORF">R6G86_00750</name>
</gene>
<dbReference type="Proteomes" id="UP001275049">
    <property type="component" value="Unassembled WGS sequence"/>
</dbReference>
<keyword evidence="2" id="KW-1185">Reference proteome</keyword>
<name>A0ABU5G517_9ACTO</name>
<evidence type="ECO:0000313" key="1">
    <source>
        <dbReference type="EMBL" id="MDY5132272.1"/>
    </source>
</evidence>
<protein>
    <submittedName>
        <fullName evidence="1">Transcriptional regulator</fullName>
    </submittedName>
</protein>